<sequence length="293" mass="30322">MDRVLGAVRCPVCAQSLTRVSAATLGCGRGHRFDIARQGYVSLLTGRSTGLSSDTAEMIAARRAALAGLPYRALREAVAGSVAAALTDTAEDTHERPRKSPLIVDAGCGTGQYLASCLDAHPDALGLGLDLSKYAARATAKAHDRAAAAVADLWQPWPLADGCASVVVSVFAPRGLAQARRVLVSGGTLVVATPRVDHLAELIEPMGMLDVAPDKVERLGESLAAAGFGPVSTTAISRRDAWTADAVVDAVAMGPSAFHTSPEQLRARARQLCGSDNTVEVTTSVDVTVARSG</sequence>
<dbReference type="EMBL" id="BAEE01000061">
    <property type="protein sequence ID" value="GAB10629.1"/>
    <property type="molecule type" value="Genomic_DNA"/>
</dbReference>
<evidence type="ECO:0000259" key="4">
    <source>
        <dbReference type="Pfam" id="PF21302"/>
    </source>
</evidence>
<evidence type="ECO:0000313" key="5">
    <source>
        <dbReference type="EMBL" id="GAB10629.1"/>
    </source>
</evidence>
<dbReference type="Pfam" id="PF21302">
    <property type="entry name" value="Zn_ribbon_RlmA"/>
    <property type="match status" value="1"/>
</dbReference>
<feature type="binding site" evidence="1">
    <location>
        <position position="31"/>
    </location>
    <ligand>
        <name>Zn(2+)</name>
        <dbReference type="ChEBI" id="CHEBI:29105"/>
    </ligand>
</feature>
<keyword evidence="5" id="KW-0489">Methyltransferase</keyword>
<accession>G7H454</accession>
<dbReference type="InterPro" id="IPR016718">
    <property type="entry name" value="rRNA_m1G-MeTrfase_A_prd"/>
</dbReference>
<comment type="caution">
    <text evidence="5">The sequence shown here is derived from an EMBL/GenBank/DDBJ whole genome shotgun (WGS) entry which is preliminary data.</text>
</comment>
<keyword evidence="1" id="KW-0862">Zinc</keyword>
<dbReference type="AlphaFoldDB" id="G7H454"/>
<keyword evidence="6" id="KW-1185">Reference proteome</keyword>
<dbReference type="STRING" id="1073574.GOARA_061_00680"/>
<feature type="binding site" evidence="1">
    <location>
        <position position="27"/>
    </location>
    <ligand>
        <name>Zn(2+)</name>
        <dbReference type="ChEBI" id="CHEBI:29105"/>
    </ligand>
</feature>
<feature type="binding site" evidence="2">
    <location>
        <position position="198"/>
    </location>
    <ligand>
        <name>S-adenosyl-L-methionine</name>
        <dbReference type="ChEBI" id="CHEBI:59789"/>
    </ligand>
</feature>
<keyword evidence="5" id="KW-0808">Transferase</keyword>
<evidence type="ECO:0000256" key="1">
    <source>
        <dbReference type="PIRSR" id="PIRSR018249-1"/>
    </source>
</evidence>
<dbReference type="GO" id="GO:0008168">
    <property type="term" value="F:methyltransferase activity"/>
    <property type="evidence" value="ECO:0007669"/>
    <property type="project" value="UniProtKB-KW"/>
</dbReference>
<proteinExistence type="predicted"/>
<dbReference type="InterPro" id="IPR029063">
    <property type="entry name" value="SAM-dependent_MTases_sf"/>
</dbReference>
<feature type="binding site" evidence="1">
    <location>
        <position position="10"/>
    </location>
    <ligand>
        <name>Zn(2+)</name>
        <dbReference type="ChEBI" id="CHEBI:29105"/>
    </ligand>
</feature>
<dbReference type="GO" id="GO:0032259">
    <property type="term" value="P:methylation"/>
    <property type="evidence" value="ECO:0007669"/>
    <property type="project" value="UniProtKB-KW"/>
</dbReference>
<dbReference type="SUPFAM" id="SSF53335">
    <property type="entry name" value="S-adenosyl-L-methionine-dependent methyltransferases"/>
    <property type="match status" value="1"/>
</dbReference>
<feature type="binding site" evidence="1">
    <location>
        <position position="13"/>
    </location>
    <ligand>
        <name>Zn(2+)</name>
        <dbReference type="ChEBI" id="CHEBI:29105"/>
    </ligand>
</feature>
<protein>
    <submittedName>
        <fullName evidence="5">Putative methyltransferase</fullName>
    </submittedName>
</protein>
<keyword evidence="2" id="KW-0949">S-adenosyl-L-methionine</keyword>
<dbReference type="Pfam" id="PF13649">
    <property type="entry name" value="Methyltransf_25"/>
    <property type="match status" value="1"/>
</dbReference>
<dbReference type="CDD" id="cd02440">
    <property type="entry name" value="AdoMet_MTases"/>
    <property type="match status" value="1"/>
</dbReference>
<feature type="binding site" evidence="2">
    <location>
        <position position="71"/>
    </location>
    <ligand>
        <name>S-adenosyl-L-methionine</name>
        <dbReference type="ChEBI" id="CHEBI:59789"/>
    </ligand>
</feature>
<dbReference type="InterPro" id="IPR048647">
    <property type="entry name" value="RlmA_N"/>
</dbReference>
<dbReference type="Gene3D" id="3.40.50.150">
    <property type="entry name" value="Vaccinia Virus protein VP39"/>
    <property type="match status" value="1"/>
</dbReference>
<evidence type="ECO:0000259" key="3">
    <source>
        <dbReference type="Pfam" id="PF13649"/>
    </source>
</evidence>
<feature type="domain" description="23S rRNA (guanine(745)-N(1))-methyltransferase N-terminal" evidence="4">
    <location>
        <begin position="9"/>
        <end position="44"/>
    </location>
</feature>
<reference evidence="5 6" key="1">
    <citation type="submission" date="2011-11" db="EMBL/GenBank/DDBJ databases">
        <title>Whole genome shotgun sequence of Gordonia araii NBRC 100433.</title>
        <authorList>
            <person name="Yoshida Y."/>
            <person name="Hosoyama A."/>
            <person name="Tsuchikane K."/>
            <person name="Katsumata H."/>
            <person name="Yamazaki S."/>
            <person name="Fujita N."/>
        </authorList>
    </citation>
    <scope>NUCLEOTIDE SEQUENCE [LARGE SCALE GENOMIC DNA]</scope>
    <source>
        <strain evidence="5 6">NBRC 100433</strain>
    </source>
</reference>
<feature type="domain" description="Methyltransferase" evidence="3">
    <location>
        <begin position="103"/>
        <end position="187"/>
    </location>
</feature>
<evidence type="ECO:0000313" key="6">
    <source>
        <dbReference type="Proteomes" id="UP000035088"/>
    </source>
</evidence>
<keyword evidence="1" id="KW-0479">Metal-binding</keyword>
<dbReference type="Proteomes" id="UP000035088">
    <property type="component" value="Unassembled WGS sequence"/>
</dbReference>
<gene>
    <name evidence="5" type="ORF">GOARA_061_00680</name>
</gene>
<evidence type="ECO:0000256" key="2">
    <source>
        <dbReference type="PIRSR" id="PIRSR018249-2"/>
    </source>
</evidence>
<dbReference type="GO" id="GO:0046872">
    <property type="term" value="F:metal ion binding"/>
    <property type="evidence" value="ECO:0007669"/>
    <property type="project" value="UniProtKB-KW"/>
</dbReference>
<dbReference type="PIRSF" id="PIRSF018249">
    <property type="entry name" value="MyrA_prd"/>
    <property type="match status" value="1"/>
</dbReference>
<feature type="binding site" evidence="2">
    <location>
        <begin position="110"/>
        <end position="111"/>
    </location>
    <ligand>
        <name>S-adenosyl-L-methionine</name>
        <dbReference type="ChEBI" id="CHEBI:59789"/>
    </ligand>
</feature>
<dbReference type="InterPro" id="IPR041698">
    <property type="entry name" value="Methyltransf_25"/>
</dbReference>
<organism evidence="5 6">
    <name type="scientific">Gordonia araii NBRC 100433</name>
    <dbReference type="NCBI Taxonomy" id="1073574"/>
    <lineage>
        <taxon>Bacteria</taxon>
        <taxon>Bacillati</taxon>
        <taxon>Actinomycetota</taxon>
        <taxon>Actinomycetes</taxon>
        <taxon>Mycobacteriales</taxon>
        <taxon>Gordoniaceae</taxon>
        <taxon>Gordonia</taxon>
    </lineage>
</organism>
<name>G7H454_9ACTN</name>